<evidence type="ECO:0000313" key="2">
    <source>
        <dbReference type="Proteomes" id="UP000085678"/>
    </source>
</evidence>
<evidence type="ECO:0000313" key="4">
    <source>
        <dbReference type="RefSeq" id="XP_013419830.1"/>
    </source>
</evidence>
<proteinExistence type="predicted"/>
<dbReference type="Gene3D" id="2.60.120.290">
    <property type="entry name" value="Spermadhesin, CUB domain"/>
    <property type="match status" value="1"/>
</dbReference>
<dbReference type="SUPFAM" id="SSF49854">
    <property type="entry name" value="Spermadhesin, CUB domain"/>
    <property type="match status" value="1"/>
</dbReference>
<sequence length="259" mass="29390">MYKPWRLWFLQLLLIIFVRISEAGTYYRYLDNYLSHCSDQETVYSSDTYYLDPTYFSFSYYSSAPTSCYMRFYSSSSSYGLSAYVYSISMSSCTPYVRIYDGYSSSSSSLRRVSCTSTSSGTYYSTGRYLYVYYYRGYTTGHNFRIRIQRGSYLSSGSLSGYTCYSCTSCSGTGGSTTSCSYGCYKTVTTYSGYQVISKGCLTSSSVSNGCVKSNYLVEYEYCYCRSSYCNAAQVTRSGMFRPLGIAGLIISFFQYMHV</sequence>
<evidence type="ECO:0000256" key="1">
    <source>
        <dbReference type="SAM" id="SignalP"/>
    </source>
</evidence>
<gene>
    <name evidence="3 4" type="primary">LOC106180397</name>
</gene>
<organism evidence="2 3">
    <name type="scientific">Lingula anatina</name>
    <name type="common">Brachiopod</name>
    <name type="synonym">Lingula unguis</name>
    <dbReference type="NCBI Taxonomy" id="7574"/>
    <lineage>
        <taxon>Eukaryota</taxon>
        <taxon>Metazoa</taxon>
        <taxon>Spiralia</taxon>
        <taxon>Lophotrochozoa</taxon>
        <taxon>Brachiopoda</taxon>
        <taxon>Linguliformea</taxon>
        <taxon>Lingulata</taxon>
        <taxon>Lingulida</taxon>
        <taxon>Linguloidea</taxon>
        <taxon>Lingulidae</taxon>
        <taxon>Lingula</taxon>
    </lineage>
</organism>
<accession>A0A1S3KBL1</accession>
<evidence type="ECO:0000313" key="3">
    <source>
        <dbReference type="RefSeq" id="XP_013419829.1"/>
    </source>
</evidence>
<keyword evidence="1" id="KW-0732">Signal</keyword>
<keyword evidence="2" id="KW-1185">Reference proteome</keyword>
<name>A0A1S3KBL1_LINAN</name>
<dbReference type="Proteomes" id="UP000085678">
    <property type="component" value="Unplaced"/>
</dbReference>
<reference evidence="3 4" key="1">
    <citation type="submission" date="2025-04" db="UniProtKB">
        <authorList>
            <consortium name="RefSeq"/>
        </authorList>
    </citation>
    <scope>IDENTIFICATION</scope>
    <source>
        <tissue evidence="3 4">Gonads</tissue>
    </source>
</reference>
<dbReference type="InterPro" id="IPR035914">
    <property type="entry name" value="Sperma_CUB_dom_sf"/>
</dbReference>
<dbReference type="RefSeq" id="XP_013419830.1">
    <property type="nucleotide sequence ID" value="XM_013564376.2"/>
</dbReference>
<protein>
    <submittedName>
        <fullName evidence="3 4">Uncharacterized protein LOC106180397 isoform X1</fullName>
    </submittedName>
</protein>
<dbReference type="RefSeq" id="XP_013419829.1">
    <property type="nucleotide sequence ID" value="XM_013564375.2"/>
</dbReference>
<feature type="chain" id="PRO_5014546017" evidence="1">
    <location>
        <begin position="24"/>
        <end position="259"/>
    </location>
</feature>
<dbReference type="KEGG" id="lak:106180397"/>
<dbReference type="AlphaFoldDB" id="A0A1S3KBL1"/>
<feature type="signal peptide" evidence="1">
    <location>
        <begin position="1"/>
        <end position="23"/>
    </location>
</feature>
<dbReference type="GeneID" id="106180397"/>